<evidence type="ECO:0008006" key="4">
    <source>
        <dbReference type="Google" id="ProtNLM"/>
    </source>
</evidence>
<keyword evidence="1" id="KW-0732">Signal</keyword>
<reference evidence="2" key="1">
    <citation type="journal article" date="2021" name="Nat. Commun.">
        <title>Genetic determinants of endophytism in the Arabidopsis root mycobiome.</title>
        <authorList>
            <person name="Mesny F."/>
            <person name="Miyauchi S."/>
            <person name="Thiergart T."/>
            <person name="Pickel B."/>
            <person name="Atanasova L."/>
            <person name="Karlsson M."/>
            <person name="Huettel B."/>
            <person name="Barry K.W."/>
            <person name="Haridas S."/>
            <person name="Chen C."/>
            <person name="Bauer D."/>
            <person name="Andreopoulos W."/>
            <person name="Pangilinan J."/>
            <person name="LaButti K."/>
            <person name="Riley R."/>
            <person name="Lipzen A."/>
            <person name="Clum A."/>
            <person name="Drula E."/>
            <person name="Henrissat B."/>
            <person name="Kohler A."/>
            <person name="Grigoriev I.V."/>
            <person name="Martin F.M."/>
            <person name="Hacquard S."/>
        </authorList>
    </citation>
    <scope>NUCLEOTIDE SEQUENCE</scope>
    <source>
        <strain evidence="2">MPI-CAGE-AT-0147</strain>
    </source>
</reference>
<evidence type="ECO:0000313" key="3">
    <source>
        <dbReference type="Proteomes" id="UP000738349"/>
    </source>
</evidence>
<sequence>MAKFLLPFLSIPLARVIGTCGSCGARHERSVGGTKHHRGQVITLRVASLPHVPPPNLFVTERVIRQCRRLALQGGDSPSDLACNQVLAVRWCADVKSHGPHSHGSWFDDTWTGVDGGTDHMGRRQDNSQLHRLLMCQAVDAESSMHCRDNLAEVSSFCHFAT</sequence>
<gene>
    <name evidence="2" type="ORF">EDB81DRAFT_252153</name>
</gene>
<accession>A0A9P9FLJ2</accession>
<keyword evidence="3" id="KW-1185">Reference proteome</keyword>
<organism evidence="2 3">
    <name type="scientific">Dactylonectria macrodidyma</name>
    <dbReference type="NCBI Taxonomy" id="307937"/>
    <lineage>
        <taxon>Eukaryota</taxon>
        <taxon>Fungi</taxon>
        <taxon>Dikarya</taxon>
        <taxon>Ascomycota</taxon>
        <taxon>Pezizomycotina</taxon>
        <taxon>Sordariomycetes</taxon>
        <taxon>Hypocreomycetidae</taxon>
        <taxon>Hypocreales</taxon>
        <taxon>Nectriaceae</taxon>
        <taxon>Dactylonectria</taxon>
    </lineage>
</organism>
<feature type="chain" id="PRO_5040142790" description="Secreted protein" evidence="1">
    <location>
        <begin position="22"/>
        <end position="162"/>
    </location>
</feature>
<comment type="caution">
    <text evidence="2">The sequence shown here is derived from an EMBL/GenBank/DDBJ whole genome shotgun (WGS) entry which is preliminary data.</text>
</comment>
<dbReference type="Proteomes" id="UP000738349">
    <property type="component" value="Unassembled WGS sequence"/>
</dbReference>
<dbReference type="AlphaFoldDB" id="A0A9P9FLJ2"/>
<evidence type="ECO:0000313" key="2">
    <source>
        <dbReference type="EMBL" id="KAH7165407.1"/>
    </source>
</evidence>
<feature type="signal peptide" evidence="1">
    <location>
        <begin position="1"/>
        <end position="21"/>
    </location>
</feature>
<dbReference type="EMBL" id="JAGMUV010000003">
    <property type="protein sequence ID" value="KAH7165407.1"/>
    <property type="molecule type" value="Genomic_DNA"/>
</dbReference>
<protein>
    <recommendedName>
        <fullName evidence="4">Secreted protein</fullName>
    </recommendedName>
</protein>
<evidence type="ECO:0000256" key="1">
    <source>
        <dbReference type="SAM" id="SignalP"/>
    </source>
</evidence>
<proteinExistence type="predicted"/>
<name>A0A9P9FLJ2_9HYPO</name>